<keyword evidence="3" id="KW-1185">Reference proteome</keyword>
<feature type="compositionally biased region" description="Basic and acidic residues" evidence="1">
    <location>
        <begin position="67"/>
        <end position="89"/>
    </location>
</feature>
<name>A0AAV2DBL1_9ROSI</name>
<gene>
    <name evidence="2" type="ORF">LTRI10_LOCUS12624</name>
</gene>
<evidence type="ECO:0000256" key="1">
    <source>
        <dbReference type="SAM" id="MobiDB-lite"/>
    </source>
</evidence>
<proteinExistence type="predicted"/>
<protein>
    <submittedName>
        <fullName evidence="2">Uncharacterized protein</fullName>
    </submittedName>
</protein>
<evidence type="ECO:0000313" key="2">
    <source>
        <dbReference type="EMBL" id="CAL1370501.1"/>
    </source>
</evidence>
<organism evidence="2 3">
    <name type="scientific">Linum trigynum</name>
    <dbReference type="NCBI Taxonomy" id="586398"/>
    <lineage>
        <taxon>Eukaryota</taxon>
        <taxon>Viridiplantae</taxon>
        <taxon>Streptophyta</taxon>
        <taxon>Embryophyta</taxon>
        <taxon>Tracheophyta</taxon>
        <taxon>Spermatophyta</taxon>
        <taxon>Magnoliopsida</taxon>
        <taxon>eudicotyledons</taxon>
        <taxon>Gunneridae</taxon>
        <taxon>Pentapetalae</taxon>
        <taxon>rosids</taxon>
        <taxon>fabids</taxon>
        <taxon>Malpighiales</taxon>
        <taxon>Linaceae</taxon>
        <taxon>Linum</taxon>
    </lineage>
</organism>
<sequence length="89" mass="9874">MRPSSRPCKWRRSLSGSYTSSAIQSLFLSSAQSSAIPGAIGGIVVVVDVFGNQAEWRAAFPARRRSSRQEIDRDMVGEKLTRRMSGERE</sequence>
<dbReference type="EMBL" id="OZ034815">
    <property type="protein sequence ID" value="CAL1370501.1"/>
    <property type="molecule type" value="Genomic_DNA"/>
</dbReference>
<evidence type="ECO:0000313" key="3">
    <source>
        <dbReference type="Proteomes" id="UP001497516"/>
    </source>
</evidence>
<reference evidence="2 3" key="1">
    <citation type="submission" date="2024-04" db="EMBL/GenBank/DDBJ databases">
        <authorList>
            <person name="Fracassetti M."/>
        </authorList>
    </citation>
    <scope>NUCLEOTIDE SEQUENCE [LARGE SCALE GENOMIC DNA]</scope>
</reference>
<dbReference type="AlphaFoldDB" id="A0AAV2DBL1"/>
<accession>A0AAV2DBL1</accession>
<feature type="region of interest" description="Disordered" evidence="1">
    <location>
        <begin position="66"/>
        <end position="89"/>
    </location>
</feature>
<dbReference type="Proteomes" id="UP001497516">
    <property type="component" value="Chromosome 2"/>
</dbReference>